<evidence type="ECO:0000256" key="1">
    <source>
        <dbReference type="SAM" id="SignalP"/>
    </source>
</evidence>
<accession>A0A6A5GBS1</accession>
<reference evidence="3 4" key="1">
    <citation type="submission" date="2019-12" db="EMBL/GenBank/DDBJ databases">
        <title>Chromosome-level assembly of the Caenorhabditis remanei genome.</title>
        <authorList>
            <person name="Teterina A.A."/>
            <person name="Willis J.H."/>
            <person name="Phillips P.C."/>
        </authorList>
    </citation>
    <scope>NUCLEOTIDE SEQUENCE [LARGE SCALE GENOMIC DNA]</scope>
    <source>
        <strain evidence="3 4">PX506</strain>
        <tissue evidence="3">Whole organism</tissue>
    </source>
</reference>
<dbReference type="InterPro" id="IPR008197">
    <property type="entry name" value="WAP_dom"/>
</dbReference>
<dbReference type="Proteomes" id="UP000483820">
    <property type="component" value="Chromosome V"/>
</dbReference>
<sequence length="217" mass="24888">MHRLTILLLLFCSLITINCYQQQRLNQYRIPHLNLPFTDEPRYYAPERVTAVQKQKTIPLCEYWRILGVYREECQEDEILMDDYETNKQKESFEIGLPVCRLKFLTASCVKSAKCASGTVCLDFSTQRCCHPMPGTCPTPTQLGYKCMVYTPISWCTTDQDCKGKKCCPTGCDYNSLVGKHTEDPMPHIRSQTLGGNDGLLEVDYRCDTTQQSSSHR</sequence>
<dbReference type="RefSeq" id="XP_053581853.1">
    <property type="nucleotide sequence ID" value="XM_053732940.1"/>
</dbReference>
<dbReference type="GO" id="GO:0030414">
    <property type="term" value="F:peptidase inhibitor activity"/>
    <property type="evidence" value="ECO:0007669"/>
    <property type="project" value="InterPro"/>
</dbReference>
<gene>
    <name evidence="3" type="ORF">GCK72_019242</name>
</gene>
<evidence type="ECO:0000313" key="3">
    <source>
        <dbReference type="EMBL" id="KAF1752687.1"/>
    </source>
</evidence>
<dbReference type="AlphaFoldDB" id="A0A6A5GBS1"/>
<feature type="domain" description="WAP" evidence="2">
    <location>
        <begin position="130"/>
        <end position="181"/>
    </location>
</feature>
<keyword evidence="1" id="KW-0732">Signal</keyword>
<dbReference type="GO" id="GO:0005576">
    <property type="term" value="C:extracellular region"/>
    <property type="evidence" value="ECO:0007669"/>
    <property type="project" value="InterPro"/>
</dbReference>
<organism evidence="3 4">
    <name type="scientific">Caenorhabditis remanei</name>
    <name type="common">Caenorhabditis vulgaris</name>
    <dbReference type="NCBI Taxonomy" id="31234"/>
    <lineage>
        <taxon>Eukaryota</taxon>
        <taxon>Metazoa</taxon>
        <taxon>Ecdysozoa</taxon>
        <taxon>Nematoda</taxon>
        <taxon>Chromadorea</taxon>
        <taxon>Rhabditida</taxon>
        <taxon>Rhabditina</taxon>
        <taxon>Rhabditomorpha</taxon>
        <taxon>Rhabditoidea</taxon>
        <taxon>Rhabditidae</taxon>
        <taxon>Peloderinae</taxon>
        <taxon>Caenorhabditis</taxon>
    </lineage>
</organism>
<feature type="signal peptide" evidence="1">
    <location>
        <begin position="1"/>
        <end position="19"/>
    </location>
</feature>
<dbReference type="Pfam" id="PF00095">
    <property type="entry name" value="WAP"/>
    <property type="match status" value="1"/>
</dbReference>
<comment type="caution">
    <text evidence="3">The sequence shown here is derived from an EMBL/GenBank/DDBJ whole genome shotgun (WGS) entry which is preliminary data.</text>
</comment>
<feature type="chain" id="PRO_5025537447" description="WAP domain-containing protein" evidence="1">
    <location>
        <begin position="20"/>
        <end position="217"/>
    </location>
</feature>
<dbReference type="PANTHER" id="PTHR36938:SF3">
    <property type="entry name" value="WAP DOMAIN-CONTAINING PROTEIN"/>
    <property type="match status" value="1"/>
</dbReference>
<name>A0A6A5GBS1_CAERE</name>
<proteinExistence type="predicted"/>
<dbReference type="EMBL" id="WUAV01000005">
    <property type="protein sequence ID" value="KAF1752687.1"/>
    <property type="molecule type" value="Genomic_DNA"/>
</dbReference>
<evidence type="ECO:0000259" key="2">
    <source>
        <dbReference type="PROSITE" id="PS51390"/>
    </source>
</evidence>
<dbReference type="PROSITE" id="PS51390">
    <property type="entry name" value="WAP"/>
    <property type="match status" value="1"/>
</dbReference>
<evidence type="ECO:0000313" key="4">
    <source>
        <dbReference type="Proteomes" id="UP000483820"/>
    </source>
</evidence>
<dbReference type="PANTHER" id="PTHR36938">
    <property type="entry name" value="PROTEIN CBG26935"/>
    <property type="match status" value="1"/>
</dbReference>
<dbReference type="CTD" id="78776763"/>
<protein>
    <recommendedName>
        <fullName evidence="2">WAP domain-containing protein</fullName>
    </recommendedName>
</protein>
<dbReference type="GeneID" id="78776763"/>
<dbReference type="KEGG" id="crq:GCK72_019242"/>